<dbReference type="InterPro" id="IPR011990">
    <property type="entry name" value="TPR-like_helical_dom_sf"/>
</dbReference>
<reference evidence="4 5" key="1">
    <citation type="journal article" date="2018" name="Front. Plant Sci.">
        <title>Red Clover (Trifolium pratense) and Zigzag Clover (T. medium) - A Picture of Genomic Similarities and Differences.</title>
        <authorList>
            <person name="Dluhosova J."/>
            <person name="Istvanek J."/>
            <person name="Nedelnik J."/>
            <person name="Repkova J."/>
        </authorList>
    </citation>
    <scope>NUCLEOTIDE SEQUENCE [LARGE SCALE GENOMIC DNA]</scope>
    <source>
        <strain evidence="5">cv. 10/8</strain>
        <tissue evidence="4">Leaf</tissue>
    </source>
</reference>
<dbReference type="Proteomes" id="UP000265520">
    <property type="component" value="Unassembled WGS sequence"/>
</dbReference>
<keyword evidence="2" id="KW-0677">Repeat</keyword>
<evidence type="ECO:0000313" key="5">
    <source>
        <dbReference type="Proteomes" id="UP000265520"/>
    </source>
</evidence>
<keyword evidence="5" id="KW-1185">Reference proteome</keyword>
<evidence type="ECO:0000256" key="2">
    <source>
        <dbReference type="ARBA" id="ARBA00022737"/>
    </source>
</evidence>
<dbReference type="NCBIfam" id="TIGR00756">
    <property type="entry name" value="PPR"/>
    <property type="match status" value="1"/>
</dbReference>
<sequence length="80" mass="9102">MIQRGINMDLVCHAVLIDGALKQLDMKVLFGLLKKMYDQGLRPDSVIYTRMIDAYSKGGSFKKAVECWDLMVTEKCFPNV</sequence>
<proteinExistence type="inferred from homology"/>
<organism evidence="4 5">
    <name type="scientific">Trifolium medium</name>
    <dbReference type="NCBI Taxonomy" id="97028"/>
    <lineage>
        <taxon>Eukaryota</taxon>
        <taxon>Viridiplantae</taxon>
        <taxon>Streptophyta</taxon>
        <taxon>Embryophyta</taxon>
        <taxon>Tracheophyta</taxon>
        <taxon>Spermatophyta</taxon>
        <taxon>Magnoliopsida</taxon>
        <taxon>eudicotyledons</taxon>
        <taxon>Gunneridae</taxon>
        <taxon>Pentapetalae</taxon>
        <taxon>rosids</taxon>
        <taxon>fabids</taxon>
        <taxon>Fabales</taxon>
        <taxon>Fabaceae</taxon>
        <taxon>Papilionoideae</taxon>
        <taxon>50 kb inversion clade</taxon>
        <taxon>NPAAA clade</taxon>
        <taxon>Hologalegina</taxon>
        <taxon>IRL clade</taxon>
        <taxon>Trifolieae</taxon>
        <taxon>Trifolium</taxon>
    </lineage>
</organism>
<evidence type="ECO:0000256" key="3">
    <source>
        <dbReference type="PROSITE-ProRule" id="PRU00708"/>
    </source>
</evidence>
<protein>
    <submittedName>
        <fullName evidence="4">Pentatricopeptide repeat-containing protein</fullName>
    </submittedName>
</protein>
<dbReference type="EMBL" id="LXQA010538558">
    <property type="protein sequence ID" value="MCI57984.1"/>
    <property type="molecule type" value="Genomic_DNA"/>
</dbReference>
<feature type="non-terminal residue" evidence="4">
    <location>
        <position position="80"/>
    </location>
</feature>
<comment type="caution">
    <text evidence="4">The sequence shown here is derived from an EMBL/GenBank/DDBJ whole genome shotgun (WGS) entry which is preliminary data.</text>
</comment>
<dbReference type="Pfam" id="PF13041">
    <property type="entry name" value="PPR_2"/>
    <property type="match status" value="1"/>
</dbReference>
<feature type="repeat" description="PPR" evidence="3">
    <location>
        <begin position="44"/>
        <end position="78"/>
    </location>
</feature>
<dbReference type="InterPro" id="IPR002885">
    <property type="entry name" value="PPR_rpt"/>
</dbReference>
<evidence type="ECO:0000256" key="1">
    <source>
        <dbReference type="ARBA" id="ARBA00007626"/>
    </source>
</evidence>
<dbReference type="PROSITE" id="PS51375">
    <property type="entry name" value="PPR"/>
    <property type="match status" value="1"/>
</dbReference>
<dbReference type="Gene3D" id="1.25.40.10">
    <property type="entry name" value="Tetratricopeptide repeat domain"/>
    <property type="match status" value="1"/>
</dbReference>
<comment type="similarity">
    <text evidence="1">Belongs to the PPR family. P subfamily.</text>
</comment>
<name>A0A392TBP2_9FABA</name>
<accession>A0A392TBP2</accession>
<dbReference type="AlphaFoldDB" id="A0A392TBP2"/>
<dbReference type="PANTHER" id="PTHR47941">
    <property type="entry name" value="PENTATRICOPEPTIDE REPEAT-CONTAINING PROTEIN 3, MITOCHONDRIAL"/>
    <property type="match status" value="1"/>
</dbReference>
<evidence type="ECO:0000313" key="4">
    <source>
        <dbReference type="EMBL" id="MCI57984.1"/>
    </source>
</evidence>